<dbReference type="PANTHER" id="PTHR33653:SF1">
    <property type="entry name" value="RIBONUCLEASE VAPC2"/>
    <property type="match status" value="1"/>
</dbReference>
<comment type="caution">
    <text evidence="10">The sequence shown here is derived from an EMBL/GenBank/DDBJ whole genome shotgun (WGS) entry which is preliminary data.</text>
</comment>
<evidence type="ECO:0000313" key="11">
    <source>
        <dbReference type="Proteomes" id="UP000471640"/>
    </source>
</evidence>
<keyword evidence="6 8" id="KW-0460">Magnesium</keyword>
<organism evidence="10 11">
    <name type="scientific">Thiorhodococcus mannitoliphagus</name>
    <dbReference type="NCBI Taxonomy" id="329406"/>
    <lineage>
        <taxon>Bacteria</taxon>
        <taxon>Pseudomonadati</taxon>
        <taxon>Pseudomonadota</taxon>
        <taxon>Gammaproteobacteria</taxon>
        <taxon>Chromatiales</taxon>
        <taxon>Chromatiaceae</taxon>
        <taxon>Thiorhodococcus</taxon>
    </lineage>
</organism>
<dbReference type="InterPro" id="IPR029060">
    <property type="entry name" value="PIN-like_dom_sf"/>
</dbReference>
<dbReference type="RefSeq" id="WP_164656778.1">
    <property type="nucleotide sequence ID" value="NZ_JAAIJR010000188.1"/>
</dbReference>
<dbReference type="PANTHER" id="PTHR33653">
    <property type="entry name" value="RIBONUCLEASE VAPC2"/>
    <property type="match status" value="1"/>
</dbReference>
<dbReference type="Proteomes" id="UP000471640">
    <property type="component" value="Unassembled WGS sequence"/>
</dbReference>
<feature type="binding site" evidence="8">
    <location>
        <position position="6"/>
    </location>
    <ligand>
        <name>Mg(2+)</name>
        <dbReference type="ChEBI" id="CHEBI:18420"/>
    </ligand>
</feature>
<dbReference type="GO" id="GO:0004540">
    <property type="term" value="F:RNA nuclease activity"/>
    <property type="evidence" value="ECO:0007669"/>
    <property type="project" value="InterPro"/>
</dbReference>
<dbReference type="EC" id="3.1.-.-" evidence="8"/>
<comment type="function">
    <text evidence="8">Toxic component of a toxin-antitoxin (TA) system. An RNase.</text>
</comment>
<keyword evidence="5 8" id="KW-0378">Hydrolase</keyword>
<dbReference type="HAMAP" id="MF_00265">
    <property type="entry name" value="VapC_Nob1"/>
    <property type="match status" value="1"/>
</dbReference>
<keyword evidence="8" id="KW-0800">Toxin</keyword>
<evidence type="ECO:0000256" key="1">
    <source>
        <dbReference type="ARBA" id="ARBA00001946"/>
    </source>
</evidence>
<protein>
    <recommendedName>
        <fullName evidence="8">Ribonuclease VapC</fullName>
        <shortName evidence="8">RNase VapC</shortName>
        <ecNumber evidence="8">3.1.-.-</ecNumber>
    </recommendedName>
    <alternativeName>
        <fullName evidence="8">Toxin VapC</fullName>
    </alternativeName>
</protein>
<comment type="cofactor">
    <cofactor evidence="1 8">
        <name>Mg(2+)</name>
        <dbReference type="ChEBI" id="CHEBI:18420"/>
    </cofactor>
</comment>
<feature type="domain" description="PIN" evidence="9">
    <location>
        <begin position="1"/>
        <end position="123"/>
    </location>
</feature>
<keyword evidence="4 8" id="KW-0479">Metal-binding</keyword>
<evidence type="ECO:0000256" key="3">
    <source>
        <dbReference type="ARBA" id="ARBA00022722"/>
    </source>
</evidence>
<dbReference type="Gene3D" id="3.40.50.1010">
    <property type="entry name" value="5'-nuclease"/>
    <property type="match status" value="1"/>
</dbReference>
<dbReference type="CDD" id="cd18733">
    <property type="entry name" value="PIN_RfVapC1-like"/>
    <property type="match status" value="1"/>
</dbReference>
<dbReference type="Pfam" id="PF01850">
    <property type="entry name" value="PIN"/>
    <property type="match status" value="1"/>
</dbReference>
<dbReference type="EMBL" id="JAAIJR010000188">
    <property type="protein sequence ID" value="NEX23342.1"/>
    <property type="molecule type" value="Genomic_DNA"/>
</dbReference>
<keyword evidence="3 8" id="KW-0540">Nuclease</keyword>
<proteinExistence type="inferred from homology"/>
<evidence type="ECO:0000256" key="6">
    <source>
        <dbReference type="ARBA" id="ARBA00022842"/>
    </source>
</evidence>
<evidence type="ECO:0000256" key="8">
    <source>
        <dbReference type="HAMAP-Rule" id="MF_00265"/>
    </source>
</evidence>
<dbReference type="SMART" id="SM00670">
    <property type="entry name" value="PINc"/>
    <property type="match status" value="1"/>
</dbReference>
<dbReference type="GO" id="GO:0090729">
    <property type="term" value="F:toxin activity"/>
    <property type="evidence" value="ECO:0007669"/>
    <property type="project" value="UniProtKB-KW"/>
</dbReference>
<feature type="binding site" evidence="8">
    <location>
        <position position="100"/>
    </location>
    <ligand>
        <name>Mg(2+)</name>
        <dbReference type="ChEBI" id="CHEBI:18420"/>
    </ligand>
</feature>
<keyword evidence="2 8" id="KW-1277">Toxin-antitoxin system</keyword>
<dbReference type="AlphaFoldDB" id="A0A6P1E482"/>
<comment type="similarity">
    <text evidence="7 8">Belongs to the PINc/VapC protein family.</text>
</comment>
<evidence type="ECO:0000259" key="9">
    <source>
        <dbReference type="SMART" id="SM00670"/>
    </source>
</evidence>
<keyword evidence="11" id="KW-1185">Reference proteome</keyword>
<evidence type="ECO:0000313" key="10">
    <source>
        <dbReference type="EMBL" id="NEX23342.1"/>
    </source>
</evidence>
<dbReference type="SUPFAM" id="SSF88723">
    <property type="entry name" value="PIN domain-like"/>
    <property type="match status" value="1"/>
</dbReference>
<evidence type="ECO:0000256" key="7">
    <source>
        <dbReference type="ARBA" id="ARBA00038093"/>
    </source>
</evidence>
<name>A0A6P1E482_9GAMM</name>
<accession>A0A6P1E482</accession>
<gene>
    <name evidence="8" type="primary">vapC</name>
    <name evidence="10" type="ORF">G3480_24115</name>
</gene>
<reference evidence="11" key="1">
    <citation type="journal article" date="2020" name="Microbiol. Resour. Announc.">
        <title>Draft Genome Sequences of Thiorhodococcus mannitoliphagus and Thiorhodococcus minor, Purple Sulfur Photosynthetic Bacteria in the Gammaproteobacterial Family Chromatiaceae.</title>
        <authorList>
            <person name="Aviles F.A."/>
            <person name="Meyer T.E."/>
            <person name="Kyndt J.A."/>
        </authorList>
    </citation>
    <scope>NUCLEOTIDE SEQUENCE [LARGE SCALE GENOMIC DNA]</scope>
    <source>
        <strain evidence="11">DSM 18266</strain>
    </source>
</reference>
<reference evidence="10 11" key="2">
    <citation type="submission" date="2020-02" db="EMBL/GenBank/DDBJ databases">
        <title>Genome sequences of Thiorhodococcus mannitoliphagus and Thiorhodococcus minor, purple sulfur photosynthetic bacteria in the gammaproteobacterial family, Chromatiaceae.</title>
        <authorList>
            <person name="Aviles F.A."/>
            <person name="Meyer T.E."/>
            <person name="Kyndt J.A."/>
        </authorList>
    </citation>
    <scope>NUCLEOTIDE SEQUENCE [LARGE SCALE GENOMIC DNA]</scope>
    <source>
        <strain evidence="10 11">DSM 18266</strain>
    </source>
</reference>
<evidence type="ECO:0000256" key="5">
    <source>
        <dbReference type="ARBA" id="ARBA00022801"/>
    </source>
</evidence>
<dbReference type="InterPro" id="IPR022907">
    <property type="entry name" value="VapC_family"/>
</dbReference>
<dbReference type="GO" id="GO:0016787">
    <property type="term" value="F:hydrolase activity"/>
    <property type="evidence" value="ECO:0007669"/>
    <property type="project" value="UniProtKB-KW"/>
</dbReference>
<dbReference type="InterPro" id="IPR050556">
    <property type="entry name" value="Type_II_TA_system_RNase"/>
</dbReference>
<dbReference type="InterPro" id="IPR002716">
    <property type="entry name" value="PIN_dom"/>
</dbReference>
<evidence type="ECO:0000256" key="2">
    <source>
        <dbReference type="ARBA" id="ARBA00022649"/>
    </source>
</evidence>
<evidence type="ECO:0000256" key="4">
    <source>
        <dbReference type="ARBA" id="ARBA00022723"/>
    </source>
</evidence>
<sequence length="148" mass="15567">MGLLIDTGVLIRVERGLGAKLDFSPWERYGDAAISVITASELLAGVHRATPEERRIRRSASVEAVLAALPILDITLEIARVHAELVAALRRQGQTLGANDALIAATALANGYALLTTDVGDFSRVPGLDVLPFDQPTTAAGADDPTTP</sequence>
<dbReference type="GO" id="GO:0000287">
    <property type="term" value="F:magnesium ion binding"/>
    <property type="evidence" value="ECO:0007669"/>
    <property type="project" value="UniProtKB-UniRule"/>
</dbReference>